<keyword evidence="6" id="KW-1185">Reference proteome</keyword>
<dbReference type="Pfam" id="PF16206">
    <property type="entry name" value="Mon2_C"/>
    <property type="match status" value="1"/>
</dbReference>
<reference evidence="5 6" key="1">
    <citation type="submission" date="2024-10" db="EMBL/GenBank/DDBJ databases">
        <title>Updated reference genomes for cyclostephanoid diatoms.</title>
        <authorList>
            <person name="Roberts W.R."/>
            <person name="Alverson A.J."/>
        </authorList>
    </citation>
    <scope>NUCLEOTIDE SEQUENCE [LARGE SCALE GENOMIC DNA]</scope>
    <source>
        <strain evidence="5 6">AJA276-08</strain>
    </source>
</reference>
<name>A0ABD3QG95_9STRA</name>
<evidence type="ECO:0000256" key="1">
    <source>
        <dbReference type="SAM" id="Coils"/>
    </source>
</evidence>
<feature type="compositionally biased region" description="Low complexity" evidence="2">
    <location>
        <begin position="60"/>
        <end position="70"/>
    </location>
</feature>
<evidence type="ECO:0000259" key="3">
    <source>
        <dbReference type="Pfam" id="PF16206"/>
    </source>
</evidence>
<dbReference type="EMBL" id="JALLAZ020000295">
    <property type="protein sequence ID" value="KAL3798501.1"/>
    <property type="molecule type" value="Genomic_DNA"/>
</dbReference>
<comment type="caution">
    <text evidence="5">The sequence shown here is derived from an EMBL/GenBank/DDBJ whole genome shotgun (WGS) entry which is preliminary data.</text>
</comment>
<dbReference type="Proteomes" id="UP001530315">
    <property type="component" value="Unassembled WGS sequence"/>
</dbReference>
<dbReference type="InterPro" id="IPR032817">
    <property type="entry name" value="Mon2_C"/>
</dbReference>
<accession>A0ABD3QG95</accession>
<feature type="coiled-coil region" evidence="1">
    <location>
        <begin position="1945"/>
        <end position="2000"/>
    </location>
</feature>
<evidence type="ECO:0008006" key="7">
    <source>
        <dbReference type="Google" id="ProtNLM"/>
    </source>
</evidence>
<protein>
    <recommendedName>
        <fullName evidence="7">Protein MON2 homolog</fullName>
    </recommendedName>
</protein>
<dbReference type="SUPFAM" id="SSF48371">
    <property type="entry name" value="ARM repeat"/>
    <property type="match status" value="1"/>
</dbReference>
<gene>
    <name evidence="5" type="ORF">ACHAW5_005916</name>
</gene>
<organism evidence="5 6">
    <name type="scientific">Stephanodiscus triporus</name>
    <dbReference type="NCBI Taxonomy" id="2934178"/>
    <lineage>
        <taxon>Eukaryota</taxon>
        <taxon>Sar</taxon>
        <taxon>Stramenopiles</taxon>
        <taxon>Ochrophyta</taxon>
        <taxon>Bacillariophyta</taxon>
        <taxon>Coscinodiscophyceae</taxon>
        <taxon>Thalassiosirophycidae</taxon>
        <taxon>Stephanodiscales</taxon>
        <taxon>Stephanodiscaceae</taxon>
        <taxon>Stephanodiscus</taxon>
    </lineage>
</organism>
<sequence>MNFVAKVEDHLRDLGSEARKNHPGVKEASERAIIHLRSLQTQYVAAVRRAGASTNNSKQPPSSGSSLPLHPTTALFQSQDLLHPFLLAANYPDASYDLLVIALESIQHLLRGDAVCPEDGIQISRVLVIQSWGCAVTLGLVSDVSRGDPSAAGGMGGLGMAAGMIHAASSSVSGALGGITGMVLGGHYGSNEGHNHNQSNRTVKEDQSIALKILRTMTMLADSRSVTLTQDVLGALISVCLLLGAGQTYSEYGSGTTVGTTIRERFIHSASAASNNAQLAATTKDGSSGLTGGTARGDVKRAALAAMNKLLSILFERAKDAMMVSPTEMNVSKSSILLVAKRTLTDLWFFASKVPTSRTQSHTDLTGPFAIAAKDRLSPSPTTSLSLVDMIMKQICGDLFRLCFDFYGSSDAAEQSIPETNQRTTTEGIEFAAQIITQAFQLGRSLLGSQYCYFVTKLSLESSLQDASKPSSPSNLIDFCSYYYTTSLAKTLLTHYLSSTSKMFYTNFDAWSNVVSSQTELRRALTGEQSEHGRKGVSAVSELALDLISQLVQFCNEATEAYHKSDDFEDGYIFTQAERESFDFGKSTQNNRAFSTRSAAQGGGPVQPLLSISSEKLWRAFLALEVLSAVVSSHLEQVSWLDFGRGRKNHSDCGKLTVSLIAKAASDFATSSASNRERILYLLIAAHAEDDSENSNAAAAAAEKVSEALVIDSIEIPLCDTGATAWLAFKCILVLVQSFKNLAISVEPDGDAESHQNLSALLDGSFAPTVSMLQHFIRRMPGSPIIVSKTLFSYEVLSCASMLVDGQSTNVRRQAILTSLCKLCLPSWGRKRPNCQLRESNIDALLTMLWIIHSNFEQIHDEWCIIVGTLDQLAILQIPSSTLHPSYSIKATTIAESFSRLPLFTTCFGRDALHQFVTSLVKLSDVVSFDPLEEQSIDIATENLESEGADSVNPAKESSISGKLMSFAGRAFGGGTVQSTSSNNNASVRRASAASQFSKTYAEDLREAICVQMAEMKLSTSRSIIRKIPLPLLFVAVVAEVNSYRFSVIEETVAKHLCEIVARSSSTELQLFALEVLIHFMPLSLSKSEVSLKYGLGPLMVPAKEPPLEVFPVEAINNASASLKTMKVDSERSDLQLLTILCQTIQSSTQVNTTENCLNALLVVLEEEGHNLSGENLRTVMVTLSILSGCESSGNDEAIDRSTKQWSNVSSLAFQNLKLILDDFLEMSSSMDSPLKSIEERDAMLDCCVAFGRSRHDVNTSLTAIGMLWSLADRDASPGTLDVILSKLSWLAMDNRPELRNCSVNTLFSCVVGLGDQFTNEQWENCLSNIIFEKIMSGIASAIEDSESKKASTNRVASERYKVAVHHSRDSARKQWINTQTLVLRGLERVLRLFYSRLLVTLMSGSNDLWFPQIWKEILRVSFDCAILTGEGETIDTRLAGIELMALCAQLSCQAGIGAAGTSARVGTNMEVVGGALRSVRAAVEDKAIEVEKSSTLNHPEVESCRQELFDVSFDKLNDLRIYLEQNGDVDDAGSKSFMAVHSPQTQVLTKLTGEMAKIYECCKSNEMLPGLCKLQLDILIEDNDGYESRFLRLILAIAQNAGNDKNMRYLNQVQRGVLSLLQGMASNSSLRAFKALTTISGEYLFVRANSLSSKLSAGYDNNDHAEIIELEAAKTVASAFDSDGLSNEAKVVVMCSVISQYLKIYGTPGDLNSKAGAKRATSDARYDLLTHVLESGLEAAARIDSNTDEKDNLDFVWDRIIATVNSLLLPPTDNRYDGYAHHSKSIMNIVAIVLTHLPPRKMSLAEPVLEHGANRAVEAAFSCNEINQDDDSVPYLRASEGAIHVFLACFMGLTQIRPSSPAVSSLTSQILEETIESVDVLSQNAGSQSRTRQSLAIAVCESLKTTTSQDLLVGAFPLLCRLTNVENDGLRRAAGKILGQINLSEAISQERQRAEQAISRERQRAEQADARAREIEEENIAMLEEIEYLQAENEELHRQTVAVSYYYCYLASISHIILRWVVTHAASEF</sequence>
<evidence type="ECO:0000313" key="6">
    <source>
        <dbReference type="Proteomes" id="UP001530315"/>
    </source>
</evidence>
<feature type="region of interest" description="Disordered" evidence="2">
    <location>
        <begin position="50"/>
        <end position="70"/>
    </location>
</feature>
<evidence type="ECO:0000256" key="2">
    <source>
        <dbReference type="SAM" id="MobiDB-lite"/>
    </source>
</evidence>
<feature type="domain" description="Mon2 C-terminal" evidence="3">
    <location>
        <begin position="1285"/>
        <end position="1392"/>
    </location>
</feature>
<dbReference type="InterPro" id="IPR016024">
    <property type="entry name" value="ARM-type_fold"/>
</dbReference>
<dbReference type="InterPro" id="IPR032629">
    <property type="entry name" value="DCB_dom"/>
</dbReference>
<evidence type="ECO:0000259" key="4">
    <source>
        <dbReference type="Pfam" id="PF16213"/>
    </source>
</evidence>
<keyword evidence="1" id="KW-0175">Coiled coil</keyword>
<evidence type="ECO:0000313" key="5">
    <source>
        <dbReference type="EMBL" id="KAL3798501.1"/>
    </source>
</evidence>
<feature type="domain" description="Mon2/Sec7/BIG1-like dimerisation and cyclophilin-binding" evidence="4">
    <location>
        <begin position="3"/>
        <end position="118"/>
    </location>
</feature>
<proteinExistence type="predicted"/>
<dbReference type="Pfam" id="PF16213">
    <property type="entry name" value="DCB"/>
    <property type="match status" value="1"/>
</dbReference>